<comment type="caution">
    <text evidence="2">The sequence shown here is derived from an EMBL/GenBank/DDBJ whole genome shotgun (WGS) entry which is preliminary data.</text>
</comment>
<dbReference type="Pfam" id="PF03929">
    <property type="entry name" value="PepSY_TM"/>
    <property type="match status" value="1"/>
</dbReference>
<dbReference type="RefSeq" id="WP_377712659.1">
    <property type="nucleotide sequence ID" value="NZ_JBHTJM010000002.1"/>
</dbReference>
<keyword evidence="3" id="KW-1185">Reference proteome</keyword>
<gene>
    <name evidence="2" type="ORF">ACFQ1O_01700</name>
</gene>
<proteinExistence type="predicted"/>
<organism evidence="2 3">
    <name type="scientific">Pseudofulvibacter geojedonensis</name>
    <dbReference type="NCBI Taxonomy" id="1123758"/>
    <lineage>
        <taxon>Bacteria</taxon>
        <taxon>Pseudomonadati</taxon>
        <taxon>Bacteroidota</taxon>
        <taxon>Flavobacteriia</taxon>
        <taxon>Flavobacteriales</taxon>
        <taxon>Flavobacteriaceae</taxon>
        <taxon>Pseudofulvibacter</taxon>
    </lineage>
</organism>
<evidence type="ECO:0000256" key="1">
    <source>
        <dbReference type="SAM" id="Phobius"/>
    </source>
</evidence>
<dbReference type="Proteomes" id="UP001596997">
    <property type="component" value="Unassembled WGS sequence"/>
</dbReference>
<dbReference type="InterPro" id="IPR005625">
    <property type="entry name" value="PepSY-ass_TM"/>
</dbReference>
<sequence length="436" mass="50765">MSNFFRPSIAKKFYIEKVIDTSTIKISLQKALEKNSIVSINNARLIHFNNQSYYQIKKIDESILYLSTNDGSIVNQLDKKYAEYLARYFLNDYQSPINSIELITEYTTFYKPINRLLPVYKVSFNNNDNTDIYVDTRASRLGTFNNQYRKAHIWIFHTFHNWGIIPNNFLKSLLVSLFSLLALLTAVAGVWIYGLGFKNFKQQKIRNEHLKKRKSHRAYGIIFSIFCLMFAFSGFYHATKKFTPDNRHLVIDKQIINTKDLRGDLSALVNLNKAYNFSLQKINNIPYYRINSKKGKHSISKHYNTNNSKPLLEGDKLYCKELASKYSGLGTKKIQKISIVKKFKGEYGFVNKLLPVYKIDFNTSNHLSYYIEPKTGKLASKVTDSDRLEGFSFAFLHKFHFLDALGRTPRDIIAIMAALSMLLVAFKGWKLRRRKR</sequence>
<evidence type="ECO:0000313" key="2">
    <source>
        <dbReference type="EMBL" id="MFD0962714.1"/>
    </source>
</evidence>
<keyword evidence="1" id="KW-0472">Membrane</keyword>
<keyword evidence="1" id="KW-1133">Transmembrane helix</keyword>
<reference evidence="3" key="1">
    <citation type="journal article" date="2019" name="Int. J. Syst. Evol. Microbiol.">
        <title>The Global Catalogue of Microorganisms (GCM) 10K type strain sequencing project: providing services to taxonomists for standard genome sequencing and annotation.</title>
        <authorList>
            <consortium name="The Broad Institute Genomics Platform"/>
            <consortium name="The Broad Institute Genome Sequencing Center for Infectious Disease"/>
            <person name="Wu L."/>
            <person name="Ma J."/>
        </authorList>
    </citation>
    <scope>NUCLEOTIDE SEQUENCE [LARGE SCALE GENOMIC DNA]</scope>
    <source>
        <strain evidence="3">CCUG 62114</strain>
    </source>
</reference>
<evidence type="ECO:0000313" key="3">
    <source>
        <dbReference type="Proteomes" id="UP001596997"/>
    </source>
</evidence>
<feature type="transmembrane region" description="Helical" evidence="1">
    <location>
        <begin position="218"/>
        <end position="238"/>
    </location>
</feature>
<feature type="transmembrane region" description="Helical" evidence="1">
    <location>
        <begin position="173"/>
        <end position="197"/>
    </location>
</feature>
<protein>
    <submittedName>
        <fullName evidence="2">PepSY domain-containing protein</fullName>
    </submittedName>
</protein>
<feature type="transmembrane region" description="Helical" evidence="1">
    <location>
        <begin position="412"/>
        <end position="429"/>
    </location>
</feature>
<keyword evidence="1" id="KW-0812">Transmembrane</keyword>
<accession>A0ABW3HYS9</accession>
<name>A0ABW3HYS9_9FLAO</name>
<dbReference type="EMBL" id="JBHTJM010000002">
    <property type="protein sequence ID" value="MFD0962714.1"/>
    <property type="molecule type" value="Genomic_DNA"/>
</dbReference>